<evidence type="ECO:0000256" key="2">
    <source>
        <dbReference type="ARBA" id="ARBA00022857"/>
    </source>
</evidence>
<evidence type="ECO:0000313" key="4">
    <source>
        <dbReference type="EMBL" id="KAJ8598644.1"/>
    </source>
</evidence>
<keyword evidence="5" id="KW-1185">Reference proteome</keyword>
<dbReference type="Gene3D" id="3.40.50.720">
    <property type="entry name" value="NAD(P)-binding Rossmann-like Domain"/>
    <property type="match status" value="1"/>
</dbReference>
<dbReference type="EMBL" id="JAQMWT010000667">
    <property type="protein sequence ID" value="KAJ8598644.1"/>
    <property type="molecule type" value="Genomic_DNA"/>
</dbReference>
<evidence type="ECO:0000256" key="1">
    <source>
        <dbReference type="ARBA" id="ARBA00006328"/>
    </source>
</evidence>
<dbReference type="Pfam" id="PF05368">
    <property type="entry name" value="NmrA"/>
    <property type="match status" value="1"/>
</dbReference>
<name>A0AAD7U6G3_9STRA</name>
<gene>
    <name evidence="4" type="ORF">CTAYLR_003093</name>
</gene>
<proteinExistence type="inferred from homology"/>
<accession>A0AAD7U6G3</accession>
<keyword evidence="2" id="KW-0521">NADP</keyword>
<dbReference type="PANTHER" id="PTHR42748:SF18">
    <property type="entry name" value="NMRA-LIKE DOMAIN-CONTAINING PROTEIN"/>
    <property type="match status" value="1"/>
</dbReference>
<dbReference type="SUPFAM" id="SSF51735">
    <property type="entry name" value="NAD(P)-binding Rossmann-fold domains"/>
    <property type="match status" value="1"/>
</dbReference>
<dbReference type="InterPro" id="IPR051164">
    <property type="entry name" value="NmrA-like_oxidored"/>
</dbReference>
<dbReference type="InterPro" id="IPR036291">
    <property type="entry name" value="NAD(P)-bd_dom_sf"/>
</dbReference>
<dbReference type="AlphaFoldDB" id="A0AAD7U6G3"/>
<dbReference type="PANTHER" id="PTHR42748">
    <property type="entry name" value="NITROGEN METABOLITE REPRESSION PROTEIN NMRA FAMILY MEMBER"/>
    <property type="match status" value="1"/>
</dbReference>
<protein>
    <recommendedName>
        <fullName evidence="3">NmrA-like domain-containing protein</fullName>
    </recommendedName>
</protein>
<dbReference type="InterPro" id="IPR008030">
    <property type="entry name" value="NmrA-like"/>
</dbReference>
<comment type="similarity">
    <text evidence="1">Belongs to the NmrA-type oxidoreductase family.</text>
</comment>
<reference evidence="4" key="1">
    <citation type="submission" date="2023-01" db="EMBL/GenBank/DDBJ databases">
        <title>Metagenome sequencing of chrysophaentin producing Chrysophaeum taylorii.</title>
        <authorList>
            <person name="Davison J."/>
            <person name="Bewley C."/>
        </authorList>
    </citation>
    <scope>NUCLEOTIDE SEQUENCE</scope>
    <source>
        <strain evidence="4">NIES-1699</strain>
    </source>
</reference>
<evidence type="ECO:0000259" key="3">
    <source>
        <dbReference type="Pfam" id="PF05368"/>
    </source>
</evidence>
<dbReference type="Proteomes" id="UP001230188">
    <property type="component" value="Unassembled WGS sequence"/>
</dbReference>
<feature type="domain" description="NmrA-like" evidence="3">
    <location>
        <begin position="3"/>
        <end position="230"/>
    </location>
</feature>
<dbReference type="Gene3D" id="3.90.25.10">
    <property type="entry name" value="UDP-galactose 4-epimerase, domain 1"/>
    <property type="match status" value="1"/>
</dbReference>
<comment type="caution">
    <text evidence="4">The sequence shown here is derived from an EMBL/GenBank/DDBJ whole genome shotgun (WGS) entry which is preliminary data.</text>
</comment>
<evidence type="ECO:0000313" key="5">
    <source>
        <dbReference type="Proteomes" id="UP001230188"/>
    </source>
</evidence>
<organism evidence="4 5">
    <name type="scientific">Chrysophaeum taylorii</name>
    <dbReference type="NCBI Taxonomy" id="2483200"/>
    <lineage>
        <taxon>Eukaryota</taxon>
        <taxon>Sar</taxon>
        <taxon>Stramenopiles</taxon>
        <taxon>Ochrophyta</taxon>
        <taxon>Pelagophyceae</taxon>
        <taxon>Pelagomonadales</taxon>
        <taxon>Pelagomonadaceae</taxon>
        <taxon>Chrysophaeum</taxon>
    </lineage>
</organism>
<sequence>MATVAVMTASSNSGAQCVESLVAAGAPTRAIFRSEEKAAACRAKYGDAVQVVSGVNAVTLDATLVSAFEGATFAVIVTPHYDFAKDAELTCNMIKAASQAGVSHVVFVGSWTVAQPDCTIAKRFVPSETLLQTLPIKWTSLRSGYFSGNYAALFQGPQVFFPDVAVPPVDPKDIGRVAAAICLNPENHDKQFYQISGPEQLTTSQIVEKVSKATGRTFEYHAVPVAALKPPAPPLFLIELLQYIDAHGLVCSPITKELTGIHTSFDDYLAANLQAFMPPTKAD</sequence>